<protein>
    <submittedName>
        <fullName evidence="3">Uncharacterized protein</fullName>
    </submittedName>
</protein>
<dbReference type="EMBL" id="LIAE01006564">
    <property type="protein sequence ID" value="PAV87537.1"/>
    <property type="molecule type" value="Genomic_DNA"/>
</dbReference>
<dbReference type="AlphaFoldDB" id="A0A2A2LNG8"/>
<name>A0A2A2LNG8_9BILA</name>
<feature type="compositionally biased region" description="Polar residues" evidence="1">
    <location>
        <begin position="29"/>
        <end position="38"/>
    </location>
</feature>
<feature type="compositionally biased region" description="Basic and acidic residues" evidence="1">
    <location>
        <begin position="40"/>
        <end position="84"/>
    </location>
</feature>
<dbReference type="STRING" id="2018661.A0A2A2LNG8"/>
<evidence type="ECO:0000256" key="1">
    <source>
        <dbReference type="SAM" id="MobiDB-lite"/>
    </source>
</evidence>
<dbReference type="OrthoDB" id="1394818at2759"/>
<evidence type="ECO:0000313" key="3">
    <source>
        <dbReference type="EMBL" id="PAV87537.1"/>
    </source>
</evidence>
<comment type="caution">
    <text evidence="3">The sequence shown here is derived from an EMBL/GenBank/DDBJ whole genome shotgun (WGS) entry which is preliminary data.</text>
</comment>
<accession>A0A2A2LNG8</accession>
<keyword evidence="2" id="KW-0812">Transmembrane</keyword>
<gene>
    <name evidence="3" type="ORF">WR25_09482</name>
</gene>
<evidence type="ECO:0000256" key="2">
    <source>
        <dbReference type="SAM" id="Phobius"/>
    </source>
</evidence>
<sequence>MLAISELNLSACQNRMPKNNASDKRKTLKQSPTGNGTANKEPREFRDRDALLGESVDEHPAVRMVNDKKKPAKQSQDKAKDNQHKHGKDKPKPAENLPRRGFIRRTFGFLFSLAKFLFIASFGYATVQILFNCYEGGKLIPGSKPLCSDLTLLSQFKGPSANFWVNARSTYGTVYANMDKKTRPYTQPAITWVDKQYTAFSKTEFGGKFNKTAYAVHSWVVEKMLLVQRFVAQKWKDLVSWYNKTGHKYFGSIVDNVRIAIRFVTEIVKDVFHYVAKAASAFYHKVQDFASVWAEKGFSKAMQTIV</sequence>
<feature type="transmembrane region" description="Helical" evidence="2">
    <location>
        <begin position="107"/>
        <end position="131"/>
    </location>
</feature>
<feature type="compositionally biased region" description="Polar residues" evidence="1">
    <location>
        <begin position="7"/>
        <end position="20"/>
    </location>
</feature>
<keyword evidence="2" id="KW-0472">Membrane</keyword>
<keyword evidence="4" id="KW-1185">Reference proteome</keyword>
<keyword evidence="2" id="KW-1133">Transmembrane helix</keyword>
<proteinExistence type="predicted"/>
<organism evidence="3 4">
    <name type="scientific">Diploscapter pachys</name>
    <dbReference type="NCBI Taxonomy" id="2018661"/>
    <lineage>
        <taxon>Eukaryota</taxon>
        <taxon>Metazoa</taxon>
        <taxon>Ecdysozoa</taxon>
        <taxon>Nematoda</taxon>
        <taxon>Chromadorea</taxon>
        <taxon>Rhabditida</taxon>
        <taxon>Rhabditina</taxon>
        <taxon>Rhabditomorpha</taxon>
        <taxon>Rhabditoidea</taxon>
        <taxon>Rhabditidae</taxon>
        <taxon>Diploscapter</taxon>
    </lineage>
</organism>
<feature type="region of interest" description="Disordered" evidence="1">
    <location>
        <begin position="1"/>
        <end position="97"/>
    </location>
</feature>
<dbReference type="Proteomes" id="UP000218231">
    <property type="component" value="Unassembled WGS sequence"/>
</dbReference>
<evidence type="ECO:0000313" key="4">
    <source>
        <dbReference type="Proteomes" id="UP000218231"/>
    </source>
</evidence>
<reference evidence="3 4" key="1">
    <citation type="journal article" date="2017" name="Curr. Biol.">
        <title>Genome architecture and evolution of a unichromosomal asexual nematode.</title>
        <authorList>
            <person name="Fradin H."/>
            <person name="Zegar C."/>
            <person name="Gutwein M."/>
            <person name="Lucas J."/>
            <person name="Kovtun M."/>
            <person name="Corcoran D."/>
            <person name="Baugh L.R."/>
            <person name="Kiontke K."/>
            <person name="Gunsalus K."/>
            <person name="Fitch D.H."/>
            <person name="Piano F."/>
        </authorList>
    </citation>
    <scope>NUCLEOTIDE SEQUENCE [LARGE SCALE GENOMIC DNA]</scope>
    <source>
        <strain evidence="3">PF1309</strain>
    </source>
</reference>